<proteinExistence type="predicted"/>
<feature type="non-terminal residue" evidence="1">
    <location>
        <position position="141"/>
    </location>
</feature>
<sequence>SAPPFAATMFFPGESPIRDSTGAPKGMDYLSKLASQMIPTYSGETGSSLDDFISTLQYAMGLCVAPEHLWVYAAKGRLTGPARALICKELPPAQTATLQTFESELRRRFEGIHTSAYYLELVTKATIRPDEAVEAFGSRVR</sequence>
<gene>
    <name evidence="1" type="ORF">CM83_104388</name>
</gene>
<protein>
    <submittedName>
        <fullName evidence="1">Uncharacterized protein</fullName>
    </submittedName>
</protein>
<organism evidence="1">
    <name type="scientific">Lygus hesperus</name>
    <name type="common">Western plant bug</name>
    <dbReference type="NCBI Taxonomy" id="30085"/>
    <lineage>
        <taxon>Eukaryota</taxon>
        <taxon>Metazoa</taxon>
        <taxon>Ecdysozoa</taxon>
        <taxon>Arthropoda</taxon>
        <taxon>Hexapoda</taxon>
        <taxon>Insecta</taxon>
        <taxon>Pterygota</taxon>
        <taxon>Neoptera</taxon>
        <taxon>Paraneoptera</taxon>
        <taxon>Hemiptera</taxon>
        <taxon>Heteroptera</taxon>
        <taxon>Panheteroptera</taxon>
        <taxon>Cimicomorpha</taxon>
        <taxon>Miridae</taxon>
        <taxon>Mirini</taxon>
        <taxon>Lygus</taxon>
    </lineage>
</organism>
<feature type="non-terminal residue" evidence="1">
    <location>
        <position position="1"/>
    </location>
</feature>
<reference evidence="1" key="2">
    <citation type="submission" date="2014-07" db="EMBL/GenBank/DDBJ databases">
        <authorList>
            <person name="Hull J."/>
        </authorList>
    </citation>
    <scope>NUCLEOTIDE SEQUENCE</scope>
</reference>
<reference evidence="1" key="1">
    <citation type="journal article" date="2014" name="PLoS ONE">
        <title>Transcriptome-Based Identification of ABC Transporters in the Western Tarnished Plant Bug Lygus hesperus.</title>
        <authorList>
            <person name="Hull J.J."/>
            <person name="Chaney K."/>
            <person name="Geib S.M."/>
            <person name="Fabrick J.A."/>
            <person name="Brent C.S."/>
            <person name="Walsh D."/>
            <person name="Lavine L.C."/>
        </authorList>
    </citation>
    <scope>NUCLEOTIDE SEQUENCE</scope>
</reference>
<dbReference type="AlphaFoldDB" id="A0A0A9VZA6"/>
<evidence type="ECO:0000313" key="1">
    <source>
        <dbReference type="EMBL" id="JAG00491.1"/>
    </source>
</evidence>
<name>A0A0A9VZA6_LYGHE</name>
<accession>A0A0A9VZA6</accession>
<dbReference type="EMBL" id="GBHO01043113">
    <property type="protein sequence ID" value="JAG00491.1"/>
    <property type="molecule type" value="Transcribed_RNA"/>
</dbReference>